<accession>A0A545TDA8</accession>
<dbReference type="EMBL" id="VIKR01000002">
    <property type="protein sequence ID" value="TQV75199.1"/>
    <property type="molecule type" value="Genomic_DNA"/>
</dbReference>
<reference evidence="2 3" key="1">
    <citation type="submission" date="2019-06" db="EMBL/GenBank/DDBJ databases">
        <title>Draft genome of Aliikangiella marina GYP-15.</title>
        <authorList>
            <person name="Wang G."/>
        </authorList>
    </citation>
    <scope>NUCLEOTIDE SEQUENCE [LARGE SCALE GENOMIC DNA]</scope>
    <source>
        <strain evidence="2 3">GYP-15</strain>
    </source>
</reference>
<keyword evidence="3" id="KW-1185">Reference proteome</keyword>
<organism evidence="2 3">
    <name type="scientific">Aliikangiella marina</name>
    <dbReference type="NCBI Taxonomy" id="1712262"/>
    <lineage>
        <taxon>Bacteria</taxon>
        <taxon>Pseudomonadati</taxon>
        <taxon>Pseudomonadota</taxon>
        <taxon>Gammaproteobacteria</taxon>
        <taxon>Oceanospirillales</taxon>
        <taxon>Pleioneaceae</taxon>
        <taxon>Aliikangiella</taxon>
    </lineage>
</organism>
<protein>
    <submittedName>
        <fullName evidence="2">DUF4382 domain-containing protein</fullName>
    </submittedName>
</protein>
<comment type="caution">
    <text evidence="2">The sequence shown here is derived from an EMBL/GenBank/DDBJ whole genome shotgun (WGS) entry which is preliminary data.</text>
</comment>
<keyword evidence="1" id="KW-0732">Signal</keyword>
<gene>
    <name evidence="2" type="ORF">FLL45_09680</name>
</gene>
<proteinExistence type="predicted"/>
<name>A0A545TDA8_9GAMM</name>
<evidence type="ECO:0000256" key="1">
    <source>
        <dbReference type="SAM" id="SignalP"/>
    </source>
</evidence>
<feature type="chain" id="PRO_5021811360" evidence="1">
    <location>
        <begin position="22"/>
        <end position="634"/>
    </location>
</feature>
<evidence type="ECO:0000313" key="2">
    <source>
        <dbReference type="EMBL" id="TQV75199.1"/>
    </source>
</evidence>
<dbReference type="RefSeq" id="WP_142941815.1">
    <property type="nucleotide sequence ID" value="NZ_VIKR01000002.1"/>
</dbReference>
<evidence type="ECO:0000313" key="3">
    <source>
        <dbReference type="Proteomes" id="UP000317839"/>
    </source>
</evidence>
<feature type="signal peptide" evidence="1">
    <location>
        <begin position="1"/>
        <end position="21"/>
    </location>
</feature>
<dbReference type="Proteomes" id="UP000317839">
    <property type="component" value="Unassembled WGS sequence"/>
</dbReference>
<dbReference type="PROSITE" id="PS51257">
    <property type="entry name" value="PROKAR_LIPOPROTEIN"/>
    <property type="match status" value="1"/>
</dbReference>
<dbReference type="OrthoDB" id="6189102at2"/>
<dbReference type="AlphaFoldDB" id="A0A545TDA8"/>
<sequence length="634" mass="67202">MFKFDSIIKTSCLSAFLLTLAACGGGSSTDGGTEPPVAEQPESSLCVTGDAENTNSDCGTLLLGITDADGDFLNYSVNVSGIEMVRIDGTRVAVMPTSETVNFVDYIELSELVTAATVPAGVYTSGTITVDYSNADIQVEKDGAAQPADMIDEDGNPLISQTLELQFDEDNRLIVARNRPALLEIDFNLAASHTVDLTAEPIEVMTEPYLIAEIDPVESKEFRVRGPLISVDAEASNFRIAVRPFHRQAGRFGGVNVQVDEETNFTIGDAAYVGEEGLLAMAELDQGTPTVTFGLFDRNADSFTAIAVLAGSAVPGADKDAARGVIVARDGNTLTVKGASLIRQDNDVTFSDEVQVLIADTTNVYKPRRLADEVTIADLSVGQAVTVLGEISETDSGAIIDATAGAVKMRITSASGHAVDMDGEYLTMALQAIQGRNPEVYNFAGTGIDETFDATPDAYEVATDNLMMSIADAGDPIRVTGFVSPFGSAPADFDAVTVINYAESRSQLVANWPTGDDVVALAELSSEGLTLNIVNTETEDGVYKLIQGGIRTDLASFEQAVQVSPLFERGIYTLRSPGTVQAFSDFADFAAELQQKLDEGMTIDLMHATGGFSTDSVTLSALKLHVRLDEAASE</sequence>